<feature type="region of interest" description="Disordered" evidence="1">
    <location>
        <begin position="1"/>
        <end position="22"/>
    </location>
</feature>
<evidence type="ECO:0000256" key="1">
    <source>
        <dbReference type="SAM" id="MobiDB-lite"/>
    </source>
</evidence>
<dbReference type="GeneID" id="25983741"/>
<reference evidence="2 3" key="1">
    <citation type="journal article" date="2012" name="Eukaryot. Cell">
        <title>Draft genome sequence of CBS 2479, the standard type strain of Trichosporon asahii.</title>
        <authorList>
            <person name="Yang R.Y."/>
            <person name="Li H.T."/>
            <person name="Zhu H."/>
            <person name="Zhou G.P."/>
            <person name="Wang M."/>
            <person name="Wang L."/>
        </authorList>
    </citation>
    <scope>NUCLEOTIDE SEQUENCE [LARGE SCALE GENOMIC DNA]</scope>
    <source>
        <strain evidence="3">ATCC 90039 / CBS 2479 / JCM 2466 / KCTC 7840 / NCYC 2677 / UAMH 7654</strain>
    </source>
</reference>
<dbReference type="Proteomes" id="UP000002748">
    <property type="component" value="Unassembled WGS sequence"/>
</dbReference>
<dbReference type="VEuPathDB" id="FungiDB:A1Q1_00227"/>
<evidence type="ECO:0000313" key="2">
    <source>
        <dbReference type="EMBL" id="EJT50459.1"/>
    </source>
</evidence>
<dbReference type="EMBL" id="ALBS01000104">
    <property type="protein sequence ID" value="EJT50459.1"/>
    <property type="molecule type" value="Genomic_DNA"/>
</dbReference>
<organism evidence="2 3">
    <name type="scientific">Trichosporon asahii var. asahii (strain ATCC 90039 / CBS 2479 / JCM 2466 / KCTC 7840 / NBRC 103889/ NCYC 2677 / UAMH 7654)</name>
    <name type="common">Yeast</name>
    <dbReference type="NCBI Taxonomy" id="1186058"/>
    <lineage>
        <taxon>Eukaryota</taxon>
        <taxon>Fungi</taxon>
        <taxon>Dikarya</taxon>
        <taxon>Basidiomycota</taxon>
        <taxon>Agaricomycotina</taxon>
        <taxon>Tremellomycetes</taxon>
        <taxon>Trichosporonales</taxon>
        <taxon>Trichosporonaceae</taxon>
        <taxon>Trichosporon</taxon>
    </lineage>
</organism>
<gene>
    <name evidence="2" type="ORF">A1Q1_00227</name>
</gene>
<accession>J6F0J5</accession>
<name>J6F0J5_TRIAS</name>
<dbReference type="HOGENOM" id="CLU_1603921_0_0_1"/>
<sequence length="166" mass="18351">MPPRFARRTSRDSARSALSTASQETFATALASPPTSTPFVSPALSTPFATPFTPSLSPLPTAGYFDPDPQPQPQSQSEWVEFNPEDLKVGSPAGFEYTWLLHSETSSAYDTEDERGEVRRGRVSELSVFSVAQSSILYELEPIRQMRSLSRGKEVYMQISYLLPPA</sequence>
<dbReference type="RefSeq" id="XP_014182030.1">
    <property type="nucleotide sequence ID" value="XM_014326555.1"/>
</dbReference>
<proteinExistence type="predicted"/>
<dbReference type="AlphaFoldDB" id="J6F0J5"/>
<comment type="caution">
    <text evidence="2">The sequence shown here is derived from an EMBL/GenBank/DDBJ whole genome shotgun (WGS) entry which is preliminary data.</text>
</comment>
<dbReference type="KEGG" id="tasa:A1Q1_00227"/>
<evidence type="ECO:0000313" key="3">
    <source>
        <dbReference type="Proteomes" id="UP000002748"/>
    </source>
</evidence>
<feature type="compositionally biased region" description="Low complexity" evidence="1">
    <location>
        <begin position="50"/>
        <end position="61"/>
    </location>
</feature>
<protein>
    <submittedName>
        <fullName evidence="2">Uncharacterized protein</fullName>
    </submittedName>
</protein>
<feature type="region of interest" description="Disordered" evidence="1">
    <location>
        <begin position="50"/>
        <end position="78"/>
    </location>
</feature>